<dbReference type="Proteomes" id="UP000014480">
    <property type="component" value="Unassembled WGS sequence"/>
</dbReference>
<dbReference type="AlphaFoldDB" id="A0A484FQB1"/>
<comment type="caution">
    <text evidence="2">The sequence shown here is derived from an EMBL/GenBank/DDBJ whole genome shotgun (WGS) entry which is preliminary data.</text>
</comment>
<proteinExistence type="predicted"/>
<feature type="signal peptide" evidence="1">
    <location>
        <begin position="1"/>
        <end position="18"/>
    </location>
</feature>
<sequence>MRLSASLVSSLLFSAALSQNTLGFCSTASSLNSLEADQKACCPGRVDTSFLGSTCCLNADQFAGYKACCTGRGKSAARSGSPC</sequence>
<reference evidence="3" key="1">
    <citation type="journal article" date="2013" name="New Phytol.">
        <title>Comparative genomic and transcriptomic analyses reveal the hemibiotrophic stage shift of Colletotrichum fungi.</title>
        <authorList>
            <person name="Gan P."/>
            <person name="Ikeda K."/>
            <person name="Irieda H."/>
            <person name="Narusaka M."/>
            <person name="O'Connell R.J."/>
            <person name="Narusaka Y."/>
            <person name="Takano Y."/>
            <person name="Kubo Y."/>
            <person name="Shirasu K."/>
        </authorList>
    </citation>
    <scope>NUCLEOTIDE SEQUENCE [LARGE SCALE GENOMIC DNA]</scope>
    <source>
        <strain evidence="3">104-T / ATCC 96160 / CBS 514.97 / LARS 414 / MAFF 240422</strain>
    </source>
</reference>
<dbReference type="OrthoDB" id="10270470at2759"/>
<evidence type="ECO:0000313" key="3">
    <source>
        <dbReference type="Proteomes" id="UP000014480"/>
    </source>
</evidence>
<evidence type="ECO:0000256" key="1">
    <source>
        <dbReference type="SAM" id="SignalP"/>
    </source>
</evidence>
<reference evidence="3" key="2">
    <citation type="journal article" date="2019" name="Mol. Plant Microbe Interact.">
        <title>Genome sequence resources for four phytopathogenic fungi from the Colletotrichum orbiculare species complex.</title>
        <authorList>
            <person name="Gan P."/>
            <person name="Tsushima A."/>
            <person name="Narusaka M."/>
            <person name="Narusaka Y."/>
            <person name="Takano Y."/>
            <person name="Kubo Y."/>
            <person name="Shirasu K."/>
        </authorList>
    </citation>
    <scope>GENOME REANNOTATION</scope>
    <source>
        <strain evidence="3">104-T / ATCC 96160 / CBS 514.97 / LARS 414 / MAFF 240422</strain>
    </source>
</reference>
<dbReference type="EMBL" id="AMCV02000017">
    <property type="protein sequence ID" value="TDZ20629.1"/>
    <property type="molecule type" value="Genomic_DNA"/>
</dbReference>
<protein>
    <submittedName>
        <fullName evidence="2">Uncharacterized protein</fullName>
    </submittedName>
</protein>
<keyword evidence="3" id="KW-1185">Reference proteome</keyword>
<feature type="chain" id="PRO_5019863184" evidence="1">
    <location>
        <begin position="19"/>
        <end position="83"/>
    </location>
</feature>
<evidence type="ECO:0000313" key="2">
    <source>
        <dbReference type="EMBL" id="TDZ20629.1"/>
    </source>
</evidence>
<gene>
    <name evidence="2" type="ORF">Cob_v006436</name>
</gene>
<keyword evidence="1" id="KW-0732">Signal</keyword>
<organism evidence="2 3">
    <name type="scientific">Colletotrichum orbiculare (strain 104-T / ATCC 96160 / CBS 514.97 / LARS 414 / MAFF 240422)</name>
    <name type="common">Cucumber anthracnose fungus</name>
    <name type="synonym">Colletotrichum lagenarium</name>
    <dbReference type="NCBI Taxonomy" id="1213857"/>
    <lineage>
        <taxon>Eukaryota</taxon>
        <taxon>Fungi</taxon>
        <taxon>Dikarya</taxon>
        <taxon>Ascomycota</taxon>
        <taxon>Pezizomycotina</taxon>
        <taxon>Sordariomycetes</taxon>
        <taxon>Hypocreomycetidae</taxon>
        <taxon>Glomerellales</taxon>
        <taxon>Glomerellaceae</taxon>
        <taxon>Colletotrichum</taxon>
        <taxon>Colletotrichum orbiculare species complex</taxon>
    </lineage>
</organism>
<accession>A0A484FQB1</accession>
<name>A0A484FQB1_COLOR</name>